<evidence type="ECO:0000259" key="1">
    <source>
        <dbReference type="PROSITE" id="PS50878"/>
    </source>
</evidence>
<dbReference type="OMA" id="INDMFNT"/>
<feature type="domain" description="Reverse transcriptase" evidence="1">
    <location>
        <begin position="93"/>
        <end position="363"/>
    </location>
</feature>
<dbReference type="CDD" id="cd01650">
    <property type="entry name" value="RT_nLTR_like"/>
    <property type="match status" value="1"/>
</dbReference>
<dbReference type="PROSITE" id="PS50878">
    <property type="entry name" value="RT_POL"/>
    <property type="match status" value="1"/>
</dbReference>
<dbReference type="InterPro" id="IPR043502">
    <property type="entry name" value="DNA/RNA_pol_sf"/>
</dbReference>
<dbReference type="InterPro" id="IPR000477">
    <property type="entry name" value="RT_dom"/>
</dbReference>
<protein>
    <recommendedName>
        <fullName evidence="1">Reverse transcriptase domain-containing protein</fullName>
    </recommendedName>
</protein>
<dbReference type="SUPFAM" id="SSF56672">
    <property type="entry name" value="DNA/RNA polymerases"/>
    <property type="match status" value="1"/>
</dbReference>
<dbReference type="Ensembl" id="ENSSFAT00005003906.1">
    <property type="protein sequence ID" value="ENSSFAP00005003644.1"/>
    <property type="gene ID" value="ENSSFAG00005002477.1"/>
</dbReference>
<dbReference type="AlphaFoldDB" id="A0A672FY51"/>
<organism evidence="2 3">
    <name type="scientific">Salarias fasciatus</name>
    <name type="common">Jewelled blenny</name>
    <name type="synonym">Blennius fasciatus</name>
    <dbReference type="NCBI Taxonomy" id="181472"/>
    <lineage>
        <taxon>Eukaryota</taxon>
        <taxon>Metazoa</taxon>
        <taxon>Chordata</taxon>
        <taxon>Craniata</taxon>
        <taxon>Vertebrata</taxon>
        <taxon>Euteleostomi</taxon>
        <taxon>Actinopterygii</taxon>
        <taxon>Neopterygii</taxon>
        <taxon>Teleostei</taxon>
        <taxon>Neoteleostei</taxon>
        <taxon>Acanthomorphata</taxon>
        <taxon>Ovalentaria</taxon>
        <taxon>Blenniimorphae</taxon>
        <taxon>Blenniiformes</taxon>
        <taxon>Blennioidei</taxon>
        <taxon>Blenniidae</taxon>
        <taxon>Salariinae</taxon>
        <taxon>Salarias</taxon>
    </lineage>
</organism>
<accession>A0A672FY51</accession>
<dbReference type="Proteomes" id="UP000472267">
    <property type="component" value="Unassembled WGS sequence"/>
</dbReference>
<proteinExistence type="predicted"/>
<sequence length="551" mass="63025">MNDVAEGFNNFFVNVGPELARQIKPSQGGDVFQNLGERIPDTIFLRDTDRNEIINIVNKFKNKTSKDWNGIDMMVIKKVIIAIADPLTYICNLSFKSGTLPCKMKTAKVIPLYKAGDKHLFTNYRPVSLLSQFSKILEKIFVIRLDSFIEKHQLLMDCQYGFRTNRSTSMALMELVEELTSSIDNKKYAVGIFIDLKKAFDTIDHGILLHKLERMGIRGVGYNWLSSYIGNRQQFVQMGEYRSTSLDITCGVPQGSILGPKLFTLYINDICKVSSIVKLVVFADDTNIFCSGENLQQLLDAVSAEMCKLKLWFDTNKLSLNLRKTKFIVFGKSKIDLNAQVEVTIDGVGLERVFENPFLGVIVDHSFSWKPHIKYVRSKLARSIGVLSKARLILNQKSLFMLYCTLILPYLTYCVEVWGNTYKSNLQTLCLMQKRAIRIVSNVGYRDHTNELFLNLQALKLTDIVEFKTAQIMYKASNNLLPGNIQKMFREREGGDDLRGKFKFKQPAVYTTLKSMCISVCGVKLWNSLSEFIKESKNVRLFKTQLKHFLF</sequence>
<evidence type="ECO:0000313" key="3">
    <source>
        <dbReference type="Proteomes" id="UP000472267"/>
    </source>
</evidence>
<dbReference type="Pfam" id="PF00078">
    <property type="entry name" value="RVT_1"/>
    <property type="match status" value="1"/>
</dbReference>
<keyword evidence="3" id="KW-1185">Reference proteome</keyword>
<dbReference type="PANTHER" id="PTHR33332">
    <property type="entry name" value="REVERSE TRANSCRIPTASE DOMAIN-CONTAINING PROTEIN"/>
    <property type="match status" value="1"/>
</dbReference>
<evidence type="ECO:0000313" key="2">
    <source>
        <dbReference type="Ensembl" id="ENSSFAP00005003644.1"/>
    </source>
</evidence>
<reference evidence="2" key="1">
    <citation type="submission" date="2025-08" db="UniProtKB">
        <authorList>
            <consortium name="Ensembl"/>
        </authorList>
    </citation>
    <scope>IDENTIFICATION</scope>
</reference>
<name>A0A672FY51_SALFA</name>
<reference evidence="2" key="2">
    <citation type="submission" date="2025-09" db="UniProtKB">
        <authorList>
            <consortium name="Ensembl"/>
        </authorList>
    </citation>
    <scope>IDENTIFICATION</scope>
</reference>
<dbReference type="InParanoid" id="A0A672FY51"/>